<name>A0A1F6EXT3_9BACT</name>
<evidence type="ECO:0000256" key="3">
    <source>
        <dbReference type="ARBA" id="ARBA00022801"/>
    </source>
</evidence>
<feature type="domain" description="dUTPase-like" evidence="6">
    <location>
        <begin position="11"/>
        <end position="141"/>
    </location>
</feature>
<dbReference type="GO" id="GO:0004170">
    <property type="term" value="F:dUTP diphosphatase activity"/>
    <property type="evidence" value="ECO:0007669"/>
    <property type="project" value="UniProtKB-EC"/>
</dbReference>
<dbReference type="InterPro" id="IPR036157">
    <property type="entry name" value="dUTPase-like_sf"/>
</dbReference>
<evidence type="ECO:0000313" key="7">
    <source>
        <dbReference type="EMBL" id="OGG78438.1"/>
    </source>
</evidence>
<dbReference type="InterPro" id="IPR008181">
    <property type="entry name" value="dUTPase"/>
</dbReference>
<proteinExistence type="inferred from homology"/>
<comment type="similarity">
    <text evidence="1">Belongs to the dUTPase family.</text>
</comment>
<dbReference type="Pfam" id="PF00692">
    <property type="entry name" value="dUTPase"/>
    <property type="match status" value="1"/>
</dbReference>
<dbReference type="AlphaFoldDB" id="A0A1F6EXT3"/>
<dbReference type="GO" id="GO:0006226">
    <property type="term" value="P:dUMP biosynthetic process"/>
    <property type="evidence" value="ECO:0007669"/>
    <property type="project" value="InterPro"/>
</dbReference>
<dbReference type="Gene3D" id="2.70.40.10">
    <property type="match status" value="1"/>
</dbReference>
<dbReference type="Proteomes" id="UP000178811">
    <property type="component" value="Unassembled WGS sequence"/>
</dbReference>
<accession>A0A1F6EXT3</accession>
<comment type="catalytic activity">
    <reaction evidence="5">
        <text>dUTP + H2O = dUMP + diphosphate + H(+)</text>
        <dbReference type="Rhea" id="RHEA:10248"/>
        <dbReference type="ChEBI" id="CHEBI:15377"/>
        <dbReference type="ChEBI" id="CHEBI:15378"/>
        <dbReference type="ChEBI" id="CHEBI:33019"/>
        <dbReference type="ChEBI" id="CHEBI:61555"/>
        <dbReference type="ChEBI" id="CHEBI:246422"/>
        <dbReference type="EC" id="3.6.1.23"/>
    </reaction>
</comment>
<dbReference type="InterPro" id="IPR029054">
    <property type="entry name" value="dUTPase-like"/>
</dbReference>
<evidence type="ECO:0000313" key="8">
    <source>
        <dbReference type="Proteomes" id="UP000178811"/>
    </source>
</evidence>
<dbReference type="EC" id="3.6.1.23" evidence="2"/>
<evidence type="ECO:0000256" key="4">
    <source>
        <dbReference type="ARBA" id="ARBA00023080"/>
    </source>
</evidence>
<dbReference type="PANTHER" id="PTHR11241:SF0">
    <property type="entry name" value="DEOXYURIDINE 5'-TRIPHOSPHATE NUCLEOTIDOHYDROLASE"/>
    <property type="match status" value="1"/>
</dbReference>
<keyword evidence="4" id="KW-0546">Nucleotide metabolism</keyword>
<comment type="caution">
    <text evidence="7">The sequence shown here is derived from an EMBL/GenBank/DDBJ whole genome shotgun (WGS) entry which is preliminary data.</text>
</comment>
<dbReference type="GO" id="GO:0046081">
    <property type="term" value="P:dUTP catabolic process"/>
    <property type="evidence" value="ECO:0007669"/>
    <property type="project" value="InterPro"/>
</dbReference>
<dbReference type="SUPFAM" id="SSF51283">
    <property type="entry name" value="dUTPase-like"/>
    <property type="match status" value="1"/>
</dbReference>
<keyword evidence="3" id="KW-0378">Hydrolase</keyword>
<evidence type="ECO:0000256" key="1">
    <source>
        <dbReference type="ARBA" id="ARBA00006581"/>
    </source>
</evidence>
<protein>
    <recommendedName>
        <fullName evidence="2">dUTP diphosphatase</fullName>
        <ecNumber evidence="2">3.6.1.23</ecNumber>
    </recommendedName>
</protein>
<gene>
    <name evidence="7" type="ORF">A3A36_01930</name>
</gene>
<evidence type="ECO:0000259" key="6">
    <source>
        <dbReference type="Pfam" id="PF00692"/>
    </source>
</evidence>
<organism evidence="7 8">
    <name type="scientific">Candidatus Kaiserbacteria bacterium RIFCSPLOWO2_01_FULL_52_12b</name>
    <dbReference type="NCBI Taxonomy" id="1798509"/>
    <lineage>
        <taxon>Bacteria</taxon>
        <taxon>Candidatus Kaiseribacteriota</taxon>
    </lineage>
</organism>
<dbReference type="EMBL" id="MFLW01000008">
    <property type="protein sequence ID" value="OGG78438.1"/>
    <property type="molecule type" value="Genomic_DNA"/>
</dbReference>
<reference evidence="7 8" key="1">
    <citation type="journal article" date="2016" name="Nat. Commun.">
        <title>Thousands of microbial genomes shed light on interconnected biogeochemical processes in an aquifer system.</title>
        <authorList>
            <person name="Anantharaman K."/>
            <person name="Brown C.T."/>
            <person name="Hug L.A."/>
            <person name="Sharon I."/>
            <person name="Castelle C.J."/>
            <person name="Probst A.J."/>
            <person name="Thomas B.C."/>
            <person name="Singh A."/>
            <person name="Wilkins M.J."/>
            <person name="Karaoz U."/>
            <person name="Brodie E.L."/>
            <person name="Williams K.H."/>
            <person name="Hubbard S.S."/>
            <person name="Banfield J.F."/>
        </authorList>
    </citation>
    <scope>NUCLEOTIDE SEQUENCE [LARGE SCALE GENOMIC DNA]</scope>
</reference>
<evidence type="ECO:0000256" key="2">
    <source>
        <dbReference type="ARBA" id="ARBA00012379"/>
    </source>
</evidence>
<evidence type="ECO:0000256" key="5">
    <source>
        <dbReference type="ARBA" id="ARBA00047686"/>
    </source>
</evidence>
<sequence>MNVPIKRTDKNAALPDYKSAGAAAMDCTARIDVAIAPNTVVLVPLNIALKPPRGHFVLLAARSSLHKRGLMMANGVGIGDEDFSGNNDEYQAALYNFTTAPVEVKRGDRIVQMLILPFNRVEWEEVDSLNDLDRGGFGSTGIA</sequence>
<dbReference type="PANTHER" id="PTHR11241">
    <property type="entry name" value="DEOXYURIDINE 5'-TRIPHOSPHATE NUCLEOTIDOHYDROLASE"/>
    <property type="match status" value="1"/>
</dbReference>
<dbReference type="InterPro" id="IPR033704">
    <property type="entry name" value="dUTPase_trimeric"/>
</dbReference>
<dbReference type="GO" id="GO:0000287">
    <property type="term" value="F:magnesium ion binding"/>
    <property type="evidence" value="ECO:0007669"/>
    <property type="project" value="InterPro"/>
</dbReference>
<dbReference type="CDD" id="cd07557">
    <property type="entry name" value="trimeric_dUTPase"/>
    <property type="match status" value="1"/>
</dbReference>